<keyword evidence="1" id="KW-0812">Transmembrane</keyword>
<feature type="transmembrane region" description="Helical" evidence="1">
    <location>
        <begin position="99"/>
        <end position="121"/>
    </location>
</feature>
<feature type="transmembrane region" description="Helical" evidence="1">
    <location>
        <begin position="24"/>
        <end position="45"/>
    </location>
</feature>
<feature type="transmembrane region" description="Helical" evidence="1">
    <location>
        <begin position="133"/>
        <end position="154"/>
    </location>
</feature>
<keyword evidence="1" id="KW-0472">Membrane</keyword>
<dbReference type="EMBL" id="JARVII010000024">
    <property type="protein sequence ID" value="MDG9700125.1"/>
    <property type="molecule type" value="Genomic_DNA"/>
</dbReference>
<gene>
    <name evidence="2" type="ORF">QB898_10475</name>
</gene>
<keyword evidence="3" id="KW-1185">Reference proteome</keyword>
<accession>A0AAW6RIN6</accession>
<protein>
    <submittedName>
        <fullName evidence="2">Uncharacterized protein</fullName>
    </submittedName>
</protein>
<evidence type="ECO:0000313" key="3">
    <source>
        <dbReference type="Proteomes" id="UP001237156"/>
    </source>
</evidence>
<evidence type="ECO:0000256" key="1">
    <source>
        <dbReference type="SAM" id="Phobius"/>
    </source>
</evidence>
<feature type="transmembrane region" description="Helical" evidence="1">
    <location>
        <begin position="57"/>
        <end position="78"/>
    </location>
</feature>
<dbReference type="AlphaFoldDB" id="A0AAW6RIN6"/>
<reference evidence="2 3" key="1">
    <citation type="submission" date="2023-04" db="EMBL/GenBank/DDBJ databases">
        <title>Ottowia paracancer sp. nov., isolated from human stomach.</title>
        <authorList>
            <person name="Song Y."/>
        </authorList>
    </citation>
    <scope>NUCLEOTIDE SEQUENCE [LARGE SCALE GENOMIC DNA]</scope>
    <source>
        <strain evidence="2 3">10c7w1</strain>
    </source>
</reference>
<dbReference type="RefSeq" id="WP_279524910.1">
    <property type="nucleotide sequence ID" value="NZ_JARVII010000024.1"/>
</dbReference>
<keyword evidence="1" id="KW-1133">Transmembrane helix</keyword>
<proteinExistence type="predicted"/>
<sequence length="179" mass="20519">MLLTLARSMFHPAWPFLSDAESALMPFLIFPAIVHIGLFGFIHRMLLEPLGLASFSFFEWLCGWMLFLLSALLVCAVLHRLWQMAARREMTPAVYRGGLQWAGMAGILIFAMLFVFEWLPYLELENLEDVFPLGWFFVLAGVLLPWSFILSEWASFRQHRAEMRAGKKNAPENHAQKGG</sequence>
<evidence type="ECO:0000313" key="2">
    <source>
        <dbReference type="EMBL" id="MDG9700125.1"/>
    </source>
</evidence>
<comment type="caution">
    <text evidence="2">The sequence shown here is derived from an EMBL/GenBank/DDBJ whole genome shotgun (WGS) entry which is preliminary data.</text>
</comment>
<dbReference type="Proteomes" id="UP001237156">
    <property type="component" value="Unassembled WGS sequence"/>
</dbReference>
<organism evidence="2 3">
    <name type="scientific">Ottowia cancrivicina</name>
    <dbReference type="NCBI Taxonomy" id="3040346"/>
    <lineage>
        <taxon>Bacteria</taxon>
        <taxon>Pseudomonadati</taxon>
        <taxon>Pseudomonadota</taxon>
        <taxon>Betaproteobacteria</taxon>
        <taxon>Burkholderiales</taxon>
        <taxon>Comamonadaceae</taxon>
        <taxon>Ottowia</taxon>
    </lineage>
</organism>
<name>A0AAW6RIN6_9BURK</name>